<keyword evidence="4 9" id="KW-0285">Flavoprotein</keyword>
<feature type="binding site" evidence="9">
    <location>
        <position position="123"/>
    </location>
    <ligand>
        <name>FAD</name>
        <dbReference type="ChEBI" id="CHEBI:57692"/>
    </ligand>
</feature>
<name>A0A0U1M936_TALIS</name>
<dbReference type="InterPro" id="IPR001433">
    <property type="entry name" value="OxRdtase_FAD/NAD-bd"/>
</dbReference>
<evidence type="ECO:0000313" key="14">
    <source>
        <dbReference type="Proteomes" id="UP000054383"/>
    </source>
</evidence>
<feature type="binding site" evidence="9">
    <location>
        <position position="117"/>
    </location>
    <ligand>
        <name>FAD</name>
        <dbReference type="ChEBI" id="CHEBI:57692"/>
    </ligand>
</feature>
<evidence type="ECO:0000256" key="11">
    <source>
        <dbReference type="SAM" id="Phobius"/>
    </source>
</evidence>
<evidence type="ECO:0000256" key="5">
    <source>
        <dbReference type="ARBA" id="ARBA00022827"/>
    </source>
</evidence>
<feature type="binding site" evidence="9">
    <location>
        <position position="115"/>
    </location>
    <ligand>
        <name>FAD</name>
        <dbReference type="ChEBI" id="CHEBI:57692"/>
    </ligand>
</feature>
<evidence type="ECO:0000259" key="12">
    <source>
        <dbReference type="PROSITE" id="PS51384"/>
    </source>
</evidence>
<feature type="binding site" evidence="9">
    <location>
        <position position="100"/>
    </location>
    <ligand>
        <name>FAD</name>
        <dbReference type="ChEBI" id="CHEBI:57692"/>
    </ligand>
</feature>
<dbReference type="GO" id="GO:0006696">
    <property type="term" value="P:ergosterol biosynthetic process"/>
    <property type="evidence" value="ECO:0007669"/>
    <property type="project" value="TreeGrafter"/>
</dbReference>
<feature type="binding site" evidence="9">
    <location>
        <position position="166"/>
    </location>
    <ligand>
        <name>FAD</name>
        <dbReference type="ChEBI" id="CHEBI:57692"/>
    </ligand>
</feature>
<keyword evidence="5 9" id="KW-0274">FAD</keyword>
<dbReference type="InterPro" id="IPR017927">
    <property type="entry name" value="FAD-bd_FR_type"/>
</dbReference>
<evidence type="ECO:0000256" key="6">
    <source>
        <dbReference type="ARBA" id="ARBA00023002"/>
    </source>
</evidence>
<dbReference type="OrthoDB" id="432685at2759"/>
<dbReference type="InterPro" id="IPR039261">
    <property type="entry name" value="FNR_nucleotide-bd"/>
</dbReference>
<dbReference type="GO" id="GO:0090524">
    <property type="term" value="F:cytochrome-b5 reductase activity, acting on NADH"/>
    <property type="evidence" value="ECO:0007669"/>
    <property type="project" value="UniProtKB-EC"/>
</dbReference>
<feature type="binding site" evidence="9">
    <location>
        <position position="99"/>
    </location>
    <ligand>
        <name>FAD</name>
        <dbReference type="ChEBI" id="CHEBI:57692"/>
    </ligand>
</feature>
<evidence type="ECO:0000256" key="7">
    <source>
        <dbReference type="ARBA" id="ARBA00023027"/>
    </source>
</evidence>
<dbReference type="AlphaFoldDB" id="A0A0U1M936"/>
<dbReference type="EMBL" id="CVMT01000011">
    <property type="protein sequence ID" value="CRG92068.1"/>
    <property type="molecule type" value="Genomic_DNA"/>
</dbReference>
<keyword evidence="14" id="KW-1185">Reference proteome</keyword>
<evidence type="ECO:0000256" key="3">
    <source>
        <dbReference type="ARBA" id="ARBA00006105"/>
    </source>
</evidence>
<comment type="similarity">
    <text evidence="3 10">Belongs to the flavoprotein pyridine nucleotide cytochrome reductase family.</text>
</comment>
<dbReference type="SUPFAM" id="SSF63380">
    <property type="entry name" value="Riboflavin synthase domain-like"/>
    <property type="match status" value="1"/>
</dbReference>
<dbReference type="InterPro" id="IPR001834">
    <property type="entry name" value="CBR-like"/>
</dbReference>
<dbReference type="EC" id="1.6.2.2" evidence="10"/>
<sequence length="292" mass="31908">MSLPARMSSKQAGIPAAVVGILAAAGLYTAYSYTQPSNKVFGGGLAGGLKLQTSEAVNHNTKRLRFSFPRPDAETGLTYVSSVLTASWPKGSFTPVLRPYTPVSNVENPGFIDLLVKKYPEGKASTHIHSLKPGDSLFFAFPIKAYTWEPNRYEHITLIAGGAGITPLYQLIQGILNNPADKTKMTLVFGVNTEDDILLRDEFESYQKQFPDRFKIVYTVSSNSIENTSPEFRNGRVTKELLKELLPPSSSGDTKVFLCGPPAMEDALTGKKRGESGILGELGYSKDQVFKF</sequence>
<evidence type="ECO:0000256" key="10">
    <source>
        <dbReference type="RuleBase" id="RU361226"/>
    </source>
</evidence>
<dbReference type="FunFam" id="3.40.50.80:FF:000009">
    <property type="entry name" value="NADH-cytochrome b5 reductase"/>
    <property type="match status" value="1"/>
</dbReference>
<dbReference type="PANTHER" id="PTHR19370">
    <property type="entry name" value="NADH-CYTOCHROME B5 REDUCTASE"/>
    <property type="match status" value="1"/>
</dbReference>
<evidence type="ECO:0000256" key="9">
    <source>
        <dbReference type="PIRSR" id="PIRSR601834-1"/>
    </source>
</evidence>
<comment type="catalytic activity">
    <reaction evidence="10">
        <text>2 Fe(III)-[cytochrome b5] + NADH = 2 Fe(II)-[cytochrome b5] + NAD(+) + H(+)</text>
        <dbReference type="Rhea" id="RHEA:46680"/>
        <dbReference type="Rhea" id="RHEA-COMP:10438"/>
        <dbReference type="Rhea" id="RHEA-COMP:10439"/>
        <dbReference type="ChEBI" id="CHEBI:15378"/>
        <dbReference type="ChEBI" id="CHEBI:29033"/>
        <dbReference type="ChEBI" id="CHEBI:29034"/>
        <dbReference type="ChEBI" id="CHEBI:57540"/>
        <dbReference type="ChEBI" id="CHEBI:57945"/>
        <dbReference type="EC" id="1.6.2.2"/>
    </reaction>
</comment>
<dbReference type="Pfam" id="PF00175">
    <property type="entry name" value="NAD_binding_1"/>
    <property type="match status" value="1"/>
</dbReference>
<proteinExistence type="inferred from homology"/>
<evidence type="ECO:0000256" key="1">
    <source>
        <dbReference type="ARBA" id="ARBA00001974"/>
    </source>
</evidence>
<dbReference type="CDD" id="cd06183">
    <property type="entry name" value="cyt_b5_reduct_like"/>
    <property type="match status" value="1"/>
</dbReference>
<dbReference type="PRINTS" id="PR00371">
    <property type="entry name" value="FPNCR"/>
</dbReference>
<feature type="transmembrane region" description="Helical" evidence="11">
    <location>
        <begin position="12"/>
        <end position="31"/>
    </location>
</feature>
<comment type="cofactor">
    <cofactor evidence="1 9 10">
        <name>FAD</name>
        <dbReference type="ChEBI" id="CHEBI:57692"/>
    </cofactor>
</comment>
<evidence type="ECO:0000313" key="13">
    <source>
        <dbReference type="EMBL" id="CRG92068.1"/>
    </source>
</evidence>
<dbReference type="SUPFAM" id="SSF52343">
    <property type="entry name" value="Ferredoxin reductase-like, C-terminal NADP-linked domain"/>
    <property type="match status" value="1"/>
</dbReference>
<gene>
    <name evidence="13" type="ORF">PISL3812_09123</name>
</gene>
<evidence type="ECO:0000256" key="4">
    <source>
        <dbReference type="ARBA" id="ARBA00022630"/>
    </source>
</evidence>
<keyword evidence="6 10" id="KW-0560">Oxidoreductase</keyword>
<dbReference type="Gene3D" id="3.40.50.80">
    <property type="entry name" value="Nucleotide-binding domain of ferredoxin-NADP reductase (FNR) module"/>
    <property type="match status" value="1"/>
</dbReference>
<dbReference type="InterPro" id="IPR008333">
    <property type="entry name" value="Cbr1-like_FAD-bd_dom"/>
</dbReference>
<dbReference type="Proteomes" id="UP000054383">
    <property type="component" value="Unassembled WGS sequence"/>
</dbReference>
<dbReference type="PRINTS" id="PR00406">
    <property type="entry name" value="CYTB5RDTASE"/>
</dbReference>
<keyword evidence="11" id="KW-1133">Transmembrane helix</keyword>
<feature type="binding site" evidence="9">
    <location>
        <position position="125"/>
    </location>
    <ligand>
        <name>FAD</name>
        <dbReference type="ChEBI" id="CHEBI:57692"/>
    </ligand>
</feature>
<dbReference type="OMA" id="WLPVIRP"/>
<keyword evidence="7 10" id="KW-0520">NAD</keyword>
<dbReference type="STRING" id="28573.A0A0U1M936"/>
<dbReference type="Pfam" id="PF00970">
    <property type="entry name" value="FAD_binding_6"/>
    <property type="match status" value="1"/>
</dbReference>
<dbReference type="GO" id="GO:0005741">
    <property type="term" value="C:mitochondrial outer membrane"/>
    <property type="evidence" value="ECO:0007669"/>
    <property type="project" value="UniProtKB-SubCell"/>
</dbReference>
<organism evidence="13 14">
    <name type="scientific">Talaromyces islandicus</name>
    <name type="common">Penicillium islandicum</name>
    <dbReference type="NCBI Taxonomy" id="28573"/>
    <lineage>
        <taxon>Eukaryota</taxon>
        <taxon>Fungi</taxon>
        <taxon>Dikarya</taxon>
        <taxon>Ascomycota</taxon>
        <taxon>Pezizomycotina</taxon>
        <taxon>Eurotiomycetes</taxon>
        <taxon>Eurotiomycetidae</taxon>
        <taxon>Eurotiales</taxon>
        <taxon>Trichocomaceae</taxon>
        <taxon>Talaromyces</taxon>
        <taxon>Talaromyces sect. Islandici</taxon>
    </lineage>
</organism>
<keyword evidence="11" id="KW-0812">Transmembrane</keyword>
<reference evidence="13 14" key="1">
    <citation type="submission" date="2015-04" db="EMBL/GenBank/DDBJ databases">
        <authorList>
            <person name="Syromyatnikov M.Y."/>
            <person name="Popov V.N."/>
        </authorList>
    </citation>
    <scope>NUCLEOTIDE SEQUENCE [LARGE SCALE GENOMIC DNA]</scope>
    <source>
        <strain evidence="13">WF-38-12</strain>
    </source>
</reference>
<protein>
    <recommendedName>
        <fullName evidence="10">NADH-cytochrome b5 reductase</fullName>
        <ecNumber evidence="10">1.6.2.2</ecNumber>
    </recommendedName>
</protein>
<evidence type="ECO:0000256" key="2">
    <source>
        <dbReference type="ARBA" id="ARBA00004572"/>
    </source>
</evidence>
<dbReference type="InterPro" id="IPR001709">
    <property type="entry name" value="Flavoprot_Pyr_Nucl_cyt_Rdtase"/>
</dbReference>
<comment type="subcellular location">
    <subcellularLocation>
        <location evidence="2">Mitochondrion outer membrane</location>
        <topology evidence="2">Single-pass membrane protein</topology>
    </subcellularLocation>
</comment>
<feature type="binding site" evidence="9">
    <location>
        <position position="98"/>
    </location>
    <ligand>
        <name>FAD</name>
        <dbReference type="ChEBI" id="CHEBI:57692"/>
    </ligand>
</feature>
<keyword evidence="8 11" id="KW-0472">Membrane</keyword>
<feature type="domain" description="FAD-binding FR-type" evidence="12">
    <location>
        <begin position="44"/>
        <end position="149"/>
    </location>
</feature>
<dbReference type="Gene3D" id="2.40.30.10">
    <property type="entry name" value="Translation factors"/>
    <property type="match status" value="1"/>
</dbReference>
<dbReference type="PANTHER" id="PTHR19370:SF101">
    <property type="entry name" value="NADH-CYTOCHROME B5 REDUCTASE"/>
    <property type="match status" value="1"/>
</dbReference>
<dbReference type="InterPro" id="IPR017938">
    <property type="entry name" value="Riboflavin_synthase-like_b-brl"/>
</dbReference>
<evidence type="ECO:0000256" key="8">
    <source>
        <dbReference type="ARBA" id="ARBA00023136"/>
    </source>
</evidence>
<accession>A0A0U1M936</accession>
<dbReference type="PROSITE" id="PS51384">
    <property type="entry name" value="FAD_FR"/>
    <property type="match status" value="1"/>
</dbReference>